<dbReference type="RefSeq" id="WP_007078671.1">
    <property type="nucleotide sequence ID" value="NZ_CM001024.1"/>
</dbReference>
<feature type="transmembrane region" description="Helical" evidence="1">
    <location>
        <begin position="70"/>
        <end position="97"/>
    </location>
</feature>
<comment type="caution">
    <text evidence="2">The sequence shown here is derived from an EMBL/GenBank/DDBJ whole genome shotgun (WGS) entry which is preliminary data.</text>
</comment>
<proteinExistence type="predicted"/>
<dbReference type="EMBL" id="ACLF03000008">
    <property type="protein sequence ID" value="EFQ82281.1"/>
    <property type="molecule type" value="Genomic_DNA"/>
</dbReference>
<dbReference type="HOGENOM" id="CLU_2242068_0_0_11"/>
<keyword evidence="1" id="KW-1133">Transmembrane helix</keyword>
<feature type="transmembrane region" description="Helical" evidence="1">
    <location>
        <begin position="20"/>
        <end position="49"/>
    </location>
</feature>
<evidence type="ECO:0000256" key="1">
    <source>
        <dbReference type="SAM" id="Phobius"/>
    </source>
</evidence>
<dbReference type="AlphaFoldDB" id="E2SEI4"/>
<organism evidence="2 3">
    <name type="scientific">Aeromicrobium marinum DSM 15272</name>
    <dbReference type="NCBI Taxonomy" id="585531"/>
    <lineage>
        <taxon>Bacteria</taxon>
        <taxon>Bacillati</taxon>
        <taxon>Actinomycetota</taxon>
        <taxon>Actinomycetes</taxon>
        <taxon>Propionibacteriales</taxon>
        <taxon>Nocardioidaceae</taxon>
        <taxon>Aeromicrobium</taxon>
    </lineage>
</organism>
<dbReference type="Proteomes" id="UP000003111">
    <property type="component" value="Unassembled WGS sequence"/>
</dbReference>
<keyword evidence="1" id="KW-0812">Transmembrane</keyword>
<feature type="non-terminal residue" evidence="2">
    <location>
        <position position="1"/>
    </location>
</feature>
<evidence type="ECO:0008006" key="4">
    <source>
        <dbReference type="Google" id="ProtNLM"/>
    </source>
</evidence>
<gene>
    <name evidence="2" type="ORF">HMPREF0063_12443</name>
</gene>
<dbReference type="STRING" id="585531.HMPREF0063_12443"/>
<keyword evidence="1" id="KW-0472">Membrane</keyword>
<keyword evidence="3" id="KW-1185">Reference proteome</keyword>
<evidence type="ECO:0000313" key="3">
    <source>
        <dbReference type="Proteomes" id="UP000003111"/>
    </source>
</evidence>
<protein>
    <recommendedName>
        <fullName evidence="4">DUF4190 domain-containing protein</fullName>
    </recommendedName>
</protein>
<sequence>PVPIAPRLPEPPRSSASLVLGLVALAGGAVLVVPLLAAPIAWYLAACAIRDAERQPERWGPAGQARAGRILGIVGTVLLGLAVLAAAGAALVVGVLAGQSSPYAG</sequence>
<evidence type="ECO:0000313" key="2">
    <source>
        <dbReference type="EMBL" id="EFQ82281.1"/>
    </source>
</evidence>
<accession>E2SEI4</accession>
<reference evidence="2" key="1">
    <citation type="submission" date="2010-08" db="EMBL/GenBank/DDBJ databases">
        <authorList>
            <person name="Muzny D."/>
            <person name="Qin X."/>
            <person name="Buhay C."/>
            <person name="Dugan-Rocha S."/>
            <person name="Ding Y."/>
            <person name="Chen G."/>
            <person name="Hawes A."/>
            <person name="Holder M."/>
            <person name="Jhangiani S."/>
            <person name="Johnson A."/>
            <person name="Khan Z."/>
            <person name="Li Z."/>
            <person name="Liu W."/>
            <person name="Liu X."/>
            <person name="Perez L."/>
            <person name="Shen H."/>
            <person name="Wang Q."/>
            <person name="Watt J."/>
            <person name="Xi L."/>
            <person name="Xin Y."/>
            <person name="Zhou J."/>
            <person name="Deng J."/>
            <person name="Jiang H."/>
            <person name="Liu Y."/>
            <person name="Qu J."/>
            <person name="Song X.-Z."/>
            <person name="Zhang L."/>
            <person name="Villasana D."/>
            <person name="Johnson A."/>
            <person name="Liu J."/>
            <person name="Liyanage D."/>
            <person name="Lorensuhewa L."/>
            <person name="Robinson T."/>
            <person name="Song A."/>
            <person name="Song B.-B."/>
            <person name="Dinh H."/>
            <person name="Thornton R."/>
            <person name="Coyle M."/>
            <person name="Francisco L."/>
            <person name="Jackson L."/>
            <person name="Javaid M."/>
            <person name="Korchina V."/>
            <person name="Kovar C."/>
            <person name="Mata R."/>
            <person name="Mathew T."/>
            <person name="Ngo R."/>
            <person name="Nguyen L."/>
            <person name="Nguyen N."/>
            <person name="Okwuonu G."/>
            <person name="Ongeri F."/>
            <person name="Pham C."/>
            <person name="Simmons D."/>
            <person name="Wilczek-Boney K."/>
            <person name="Hale W."/>
            <person name="Jakkamsetti A."/>
            <person name="Pham P."/>
            <person name="Ruth R."/>
            <person name="San Lucas F."/>
            <person name="Warren J."/>
            <person name="Zhang J."/>
            <person name="Zhao Z."/>
            <person name="Zhou C."/>
            <person name="Zhu D."/>
            <person name="Lee S."/>
            <person name="Bess C."/>
            <person name="Blankenburg K."/>
            <person name="Forbes L."/>
            <person name="Fu Q."/>
            <person name="Gubbala S."/>
            <person name="Hirani K."/>
            <person name="Jayaseelan J.C."/>
            <person name="Lara F."/>
            <person name="Munidasa M."/>
            <person name="Palculict T."/>
            <person name="Patil S."/>
            <person name="Pu L.-L."/>
            <person name="Saada N."/>
            <person name="Tang L."/>
            <person name="Weissenberger G."/>
            <person name="Zhu Y."/>
            <person name="Hemphill L."/>
            <person name="Shang Y."/>
            <person name="Youmans B."/>
            <person name="Ayvaz T."/>
            <person name="Ross M."/>
            <person name="Santibanez J."/>
            <person name="Aqrawi P."/>
            <person name="Gross S."/>
            <person name="Joshi V."/>
            <person name="Fowler G."/>
            <person name="Nazareth L."/>
            <person name="Reid J."/>
            <person name="Worley K."/>
            <person name="Petrosino J."/>
            <person name="Highlander S."/>
            <person name="Gibbs R."/>
        </authorList>
    </citation>
    <scope>NUCLEOTIDE SEQUENCE [LARGE SCALE GENOMIC DNA]</scope>
    <source>
        <strain evidence="2">DSM 15272</strain>
    </source>
</reference>
<name>E2SEI4_9ACTN</name>